<evidence type="ECO:0000313" key="1">
    <source>
        <dbReference type="EMBL" id="GGG37888.1"/>
    </source>
</evidence>
<dbReference type="EMBL" id="BMGS01000003">
    <property type="protein sequence ID" value="GGG37888.1"/>
    <property type="molecule type" value="Genomic_DNA"/>
</dbReference>
<sequence>MARSVPQPLQPGDYYLTPEGYMVFTEQYHLRRGTCCGNGCRHCPWQFGRDKKKPRPGPKTG</sequence>
<dbReference type="RefSeq" id="WP_229728623.1">
    <property type="nucleotide sequence ID" value="NZ_BMGS01000003.1"/>
</dbReference>
<protein>
    <submittedName>
        <fullName evidence="1">Uncharacterized protein</fullName>
    </submittedName>
</protein>
<reference evidence="2" key="1">
    <citation type="journal article" date="2019" name="Int. J. Syst. Evol. Microbiol.">
        <title>The Global Catalogue of Microorganisms (GCM) 10K type strain sequencing project: providing services to taxonomists for standard genome sequencing and annotation.</title>
        <authorList>
            <consortium name="The Broad Institute Genomics Platform"/>
            <consortium name="The Broad Institute Genome Sequencing Center for Infectious Disease"/>
            <person name="Wu L."/>
            <person name="Ma J."/>
        </authorList>
    </citation>
    <scope>NUCLEOTIDE SEQUENCE [LARGE SCALE GENOMIC DNA]</scope>
    <source>
        <strain evidence="2">CGMCC 1.12990</strain>
    </source>
</reference>
<evidence type="ECO:0000313" key="2">
    <source>
        <dbReference type="Proteomes" id="UP000601361"/>
    </source>
</evidence>
<dbReference type="InterPro" id="IPR040807">
    <property type="entry name" value="DUF5522"/>
</dbReference>
<name>A0ABQ1WNG7_9BACT</name>
<gene>
    <name evidence="1" type="ORF">GCM10011378_12720</name>
</gene>
<keyword evidence="2" id="KW-1185">Reference proteome</keyword>
<organism evidence="1 2">
    <name type="scientific">Hymenobacter glacieicola</name>
    <dbReference type="NCBI Taxonomy" id="1562124"/>
    <lineage>
        <taxon>Bacteria</taxon>
        <taxon>Pseudomonadati</taxon>
        <taxon>Bacteroidota</taxon>
        <taxon>Cytophagia</taxon>
        <taxon>Cytophagales</taxon>
        <taxon>Hymenobacteraceae</taxon>
        <taxon>Hymenobacter</taxon>
    </lineage>
</organism>
<proteinExistence type="predicted"/>
<comment type="caution">
    <text evidence="1">The sequence shown here is derived from an EMBL/GenBank/DDBJ whole genome shotgun (WGS) entry which is preliminary data.</text>
</comment>
<accession>A0ABQ1WNG7</accession>
<dbReference type="Pfam" id="PF17653">
    <property type="entry name" value="DUF5522"/>
    <property type="match status" value="1"/>
</dbReference>
<dbReference type="Proteomes" id="UP000601361">
    <property type="component" value="Unassembled WGS sequence"/>
</dbReference>